<dbReference type="GO" id="GO:0006284">
    <property type="term" value="P:base-excision repair"/>
    <property type="evidence" value="ECO:0007669"/>
    <property type="project" value="InterPro"/>
</dbReference>
<dbReference type="EMBL" id="FQUA01000002">
    <property type="protein sequence ID" value="SHE38827.1"/>
    <property type="molecule type" value="Genomic_DNA"/>
</dbReference>
<evidence type="ECO:0000313" key="2">
    <source>
        <dbReference type="EMBL" id="AMJ40562.1"/>
    </source>
</evidence>
<protein>
    <submittedName>
        <fullName evidence="2">DNA-3-methyladenine glycosylase 1</fullName>
        <ecNumber evidence="2">3.2.2.20</ecNumber>
    </submittedName>
    <submittedName>
        <fullName evidence="3">DNA-3-methyladenine glycosylase I</fullName>
    </submittedName>
</protein>
<dbReference type="KEGG" id="cpro:CPRO_09640"/>
<reference evidence="2 4" key="1">
    <citation type="journal article" date="2016" name="Genome Announc.">
        <title>Complete Genome Sequence of the Amino Acid-Fermenting Clostridium propionicum X2 (DSM 1682).</title>
        <authorList>
            <person name="Poehlein A."/>
            <person name="Schlien K."/>
            <person name="Chowdhury N.P."/>
            <person name="Gottschalk G."/>
            <person name="Buckel W."/>
            <person name="Daniel R."/>
        </authorList>
    </citation>
    <scope>NUCLEOTIDE SEQUENCE [LARGE SCALE GENOMIC DNA]</scope>
    <source>
        <strain evidence="2 4">X2</strain>
    </source>
</reference>
<evidence type="ECO:0000313" key="4">
    <source>
        <dbReference type="Proteomes" id="UP000068026"/>
    </source>
</evidence>
<dbReference type="OrthoDB" id="9807664at2"/>
<accession>A0A0X8VD55</accession>
<dbReference type="EC" id="3.2.2.20" evidence="2"/>
<keyword evidence="4" id="KW-1185">Reference proteome</keyword>
<dbReference type="PANTHER" id="PTHR30037:SF4">
    <property type="entry name" value="DNA-3-METHYLADENINE GLYCOSYLASE I"/>
    <property type="match status" value="1"/>
</dbReference>
<reference evidence="4" key="2">
    <citation type="submission" date="2016-01" db="EMBL/GenBank/DDBJ databases">
        <authorList>
            <person name="Poehlein A."/>
            <person name="Schlien K."/>
            <person name="Gottschalk G."/>
            <person name="Buckel W."/>
            <person name="Daniel R."/>
        </authorList>
    </citation>
    <scope>NUCLEOTIDE SEQUENCE [LARGE SCALE GENOMIC DNA]</scope>
    <source>
        <strain evidence="4">X2</strain>
    </source>
</reference>
<keyword evidence="2" id="KW-0326">Glycosidase</keyword>
<dbReference type="Proteomes" id="UP000068026">
    <property type="component" value="Chromosome"/>
</dbReference>
<dbReference type="SUPFAM" id="SSF48150">
    <property type="entry name" value="DNA-glycosylase"/>
    <property type="match status" value="1"/>
</dbReference>
<name>A0A0X8VD55_ANAPI</name>
<organism evidence="3 5">
    <name type="scientific">Anaerotignum propionicum DSM 1682</name>
    <dbReference type="NCBI Taxonomy" id="991789"/>
    <lineage>
        <taxon>Bacteria</taxon>
        <taxon>Bacillati</taxon>
        <taxon>Bacillota</taxon>
        <taxon>Clostridia</taxon>
        <taxon>Lachnospirales</taxon>
        <taxon>Anaerotignaceae</taxon>
        <taxon>Anaerotignum</taxon>
    </lineage>
</organism>
<dbReference type="PANTHER" id="PTHR30037">
    <property type="entry name" value="DNA-3-METHYLADENINE GLYCOSYLASE 1"/>
    <property type="match status" value="1"/>
</dbReference>
<feature type="binding site" evidence="1">
    <location>
        <position position="7"/>
    </location>
    <ligand>
        <name>Zn(2+)</name>
        <dbReference type="ChEBI" id="CHEBI:29105"/>
    </ligand>
</feature>
<reference evidence="5" key="3">
    <citation type="submission" date="2016-11" db="EMBL/GenBank/DDBJ databases">
        <authorList>
            <person name="Jaros S."/>
            <person name="Januszkiewicz K."/>
            <person name="Wedrychowicz H."/>
        </authorList>
    </citation>
    <scope>NUCLEOTIDE SEQUENCE [LARGE SCALE GENOMIC DNA]</scope>
    <source>
        <strain evidence="5">DSM 1682</strain>
    </source>
</reference>
<gene>
    <name evidence="2" type="primary">tag</name>
    <name evidence="2" type="ORF">CPRO_09640</name>
    <name evidence="3" type="ORF">SAMN02745151_00519</name>
</gene>
<dbReference type="RefSeq" id="WP_066048441.1">
    <property type="nucleotide sequence ID" value="NZ_CP014223.1"/>
</dbReference>
<dbReference type="GO" id="GO:0008725">
    <property type="term" value="F:DNA-3-methyladenine glycosylase activity"/>
    <property type="evidence" value="ECO:0007669"/>
    <property type="project" value="UniProtKB-EC"/>
</dbReference>
<dbReference type="InterPro" id="IPR011257">
    <property type="entry name" value="DNA_glycosylase"/>
</dbReference>
<dbReference type="Pfam" id="PF03352">
    <property type="entry name" value="Adenine_glyco"/>
    <property type="match status" value="1"/>
</dbReference>
<dbReference type="Gene3D" id="1.10.340.30">
    <property type="entry name" value="Hypothetical protein, domain 2"/>
    <property type="match status" value="1"/>
</dbReference>
<evidence type="ECO:0000313" key="3">
    <source>
        <dbReference type="EMBL" id="SHE38827.1"/>
    </source>
</evidence>
<proteinExistence type="predicted"/>
<feature type="binding site" evidence="1">
    <location>
        <position position="20"/>
    </location>
    <ligand>
        <name>Zn(2+)</name>
        <dbReference type="ChEBI" id="CHEBI:29105"/>
    </ligand>
</feature>
<evidence type="ECO:0000256" key="1">
    <source>
        <dbReference type="PIRSR" id="PIRSR605019-1"/>
    </source>
</evidence>
<dbReference type="Proteomes" id="UP000184204">
    <property type="component" value="Unassembled WGS sequence"/>
</dbReference>
<evidence type="ECO:0000313" key="5">
    <source>
        <dbReference type="Proteomes" id="UP000184204"/>
    </source>
</evidence>
<dbReference type="GO" id="GO:0046872">
    <property type="term" value="F:metal ion binding"/>
    <property type="evidence" value="ECO:0007669"/>
    <property type="project" value="UniProtKB-KW"/>
</dbReference>
<dbReference type="InterPro" id="IPR005019">
    <property type="entry name" value="Adenine_glyco"/>
</dbReference>
<dbReference type="AlphaFoldDB" id="A0A0X8VD55"/>
<dbReference type="InterPro" id="IPR052891">
    <property type="entry name" value="DNA-3mA_glycosylase"/>
</dbReference>
<dbReference type="EMBL" id="CP014223">
    <property type="protein sequence ID" value="AMJ40562.1"/>
    <property type="molecule type" value="Genomic_DNA"/>
</dbReference>
<keyword evidence="1" id="KW-0479">Metal-binding</keyword>
<feature type="binding site" evidence="1">
    <location>
        <position position="182"/>
    </location>
    <ligand>
        <name>Zn(2+)</name>
        <dbReference type="ChEBI" id="CHEBI:29105"/>
    </ligand>
</feature>
<keyword evidence="1" id="KW-0862">Zinc</keyword>
<reference evidence="3" key="4">
    <citation type="submission" date="2016-11" db="EMBL/GenBank/DDBJ databases">
        <authorList>
            <person name="Varghese N."/>
            <person name="Submissions S."/>
        </authorList>
    </citation>
    <scope>NUCLEOTIDE SEQUENCE</scope>
    <source>
        <strain evidence="3">DSM 1682</strain>
    </source>
</reference>
<sequence>MSELKRCDWALKNKLEQDYHDHEWGIPVHDDKKLFKMLILEGKQAGLSWSTILSKMDTLCEAFDDFDPRILVSYDDTKIEALLHNSGIIKNRLKVNATISNAKAYFKLCENFGSLDNYLWSFVNHQPIINKWTRIEDVPSSTPLSDAISKDLKKRGFKFVGTTTIYAFMQAVGMVNDHLITCAFYDCSQL</sequence>
<feature type="binding site" evidence="1">
    <location>
        <position position="178"/>
    </location>
    <ligand>
        <name>Zn(2+)</name>
        <dbReference type="ChEBI" id="CHEBI:29105"/>
    </ligand>
</feature>
<keyword evidence="2" id="KW-0378">Hydrolase</keyword>